<keyword evidence="2" id="KW-1185">Reference proteome</keyword>
<organism evidence="1 2">
    <name type="scientific">Petrolisthes cinctipes</name>
    <name type="common">Flat porcelain crab</name>
    <dbReference type="NCBI Taxonomy" id="88211"/>
    <lineage>
        <taxon>Eukaryota</taxon>
        <taxon>Metazoa</taxon>
        <taxon>Ecdysozoa</taxon>
        <taxon>Arthropoda</taxon>
        <taxon>Crustacea</taxon>
        <taxon>Multicrustacea</taxon>
        <taxon>Malacostraca</taxon>
        <taxon>Eumalacostraca</taxon>
        <taxon>Eucarida</taxon>
        <taxon>Decapoda</taxon>
        <taxon>Pleocyemata</taxon>
        <taxon>Anomura</taxon>
        <taxon>Galatheoidea</taxon>
        <taxon>Porcellanidae</taxon>
        <taxon>Petrolisthes</taxon>
    </lineage>
</organism>
<dbReference type="EMBL" id="JAWQEG010000008">
    <property type="protein sequence ID" value="KAK3896186.1"/>
    <property type="molecule type" value="Genomic_DNA"/>
</dbReference>
<comment type="caution">
    <text evidence="1">The sequence shown here is derived from an EMBL/GenBank/DDBJ whole genome shotgun (WGS) entry which is preliminary data.</text>
</comment>
<evidence type="ECO:0000313" key="2">
    <source>
        <dbReference type="Proteomes" id="UP001286313"/>
    </source>
</evidence>
<protein>
    <submittedName>
        <fullName evidence="1">Uncharacterized protein</fullName>
    </submittedName>
</protein>
<sequence length="121" mass="13979">MDHVCPPGEKAQLFPPQKPPTLRYRDVCKRDMKALDININSWEELAADRANWRSMLHKQLLIGEKKLSAAAAEKRACRKAMTTNRPESTHRCDLCDRDCHSHIDLLSHKRRCSSRADSREN</sequence>
<name>A0AAE1GQ51_PETCI</name>
<accession>A0AAE1GQ51</accession>
<evidence type="ECO:0000313" key="1">
    <source>
        <dbReference type="EMBL" id="KAK3896186.1"/>
    </source>
</evidence>
<proteinExistence type="predicted"/>
<dbReference type="AlphaFoldDB" id="A0AAE1GQ51"/>
<reference evidence="1" key="1">
    <citation type="submission" date="2023-10" db="EMBL/GenBank/DDBJ databases">
        <title>Genome assemblies of two species of porcelain crab, Petrolisthes cinctipes and Petrolisthes manimaculis (Anomura: Porcellanidae).</title>
        <authorList>
            <person name="Angst P."/>
        </authorList>
    </citation>
    <scope>NUCLEOTIDE SEQUENCE</scope>
    <source>
        <strain evidence="1">PB745_01</strain>
        <tissue evidence="1">Gill</tissue>
    </source>
</reference>
<gene>
    <name evidence="1" type="ORF">Pcinc_000108</name>
</gene>
<dbReference type="Proteomes" id="UP001286313">
    <property type="component" value="Unassembled WGS sequence"/>
</dbReference>